<evidence type="ECO:0000256" key="14">
    <source>
        <dbReference type="ARBA" id="ARBA00023242"/>
    </source>
</evidence>
<dbReference type="Proteomes" id="UP001652663">
    <property type="component" value="Chromosome 16"/>
</dbReference>
<evidence type="ECO:0000256" key="18">
    <source>
        <dbReference type="PROSITE-ProRule" id="PRU00042"/>
    </source>
</evidence>
<feature type="compositionally biased region" description="Pro residues" evidence="20">
    <location>
        <begin position="50"/>
        <end position="62"/>
    </location>
</feature>
<evidence type="ECO:0000256" key="20">
    <source>
        <dbReference type="SAM" id="MobiDB-lite"/>
    </source>
</evidence>
<sequence length="737" mass="81901">MENMAEEELLPQEKVEVVQVPVPTPTPDSARVPAPAPDSAPVSVSTPAPASAPTPASAPVPAPALAQASALSPSLASAPDEAESKRHISIQRQLADLEKLAFVTEGDCDSANSLNSDNLDAGNKQACPLCPKEKFRACNSHKLHRHLQNLHWKVSVEFEGYRMCICHLPCRPVKPNIIGEQISSKMGAHYHCIICSATITRRTDMLGHVRRHVNKGETKSRYIAASAAKPPKEILKEADTDVQVCPNYTVPQKTDSYFNPKMKLNRQLIFCTLAALAKERKPLECLDAFGATGIMGLQWAKHLGNAVKVTINDLNENSVTLIRENCHLNKLKVVVDSKEKEEREDILEEGEENLGNIKVTKMDANVLMHLRSFDFIHLDPFGTSVNYLDSAFRNIRNLGIVSVTSTDISSLYAKAQHVARRHYGCNIVRTEYYKELAARIVVAAVARAAARCNKGIEVLFAVALEHFVLVVVRVLRGPTSADETAKKIQYLIHCQWCEERIFQKDGNMVEENPYRQLPCNCHGSMPGKTAIELGPLWSSSLFNTGFLKRMLSESLHHGLDDIQTLIKTLIFESECTPQFSVHAPSNLNKQEECGVFIKTTDDTTTDSHSAQGKRKSNETTANLVKRQKTDVNTEHPPFYYNIHRHSIKGMNMPKLKKFLCYLSQAGFRVSRTHFDPMGVRTDAPLMQFKSILLKYSTPTYTGGQSEGHVQPASEDTVADRVEMSVNDKAEAGGCRRW</sequence>
<keyword evidence="12" id="KW-0832">Ubl conjugation</keyword>
<dbReference type="PROSITE" id="PS50157">
    <property type="entry name" value="ZINC_FINGER_C2H2_2"/>
    <property type="match status" value="1"/>
</dbReference>
<evidence type="ECO:0000256" key="16">
    <source>
        <dbReference type="ARBA" id="ARBA00093642"/>
    </source>
</evidence>
<dbReference type="GO" id="GO:0002940">
    <property type="term" value="P:tRNA N2-guanine methylation"/>
    <property type="evidence" value="ECO:0007669"/>
    <property type="project" value="TreeGrafter"/>
</dbReference>
<keyword evidence="11" id="KW-0862">Zinc</keyword>
<comment type="subcellular location">
    <subcellularLocation>
        <location evidence="1">Nucleus</location>
        <location evidence="1">Nucleolus</location>
    </subcellularLocation>
</comment>
<accession>A0A6P5D1S5</accession>
<dbReference type="InterPro" id="IPR042296">
    <property type="entry name" value="tRNA_met_Trm1_C"/>
</dbReference>
<keyword evidence="9" id="KW-0479">Metal-binding</keyword>
<evidence type="ECO:0000256" key="15">
    <source>
        <dbReference type="ARBA" id="ARBA00093188"/>
    </source>
</evidence>
<dbReference type="InterPro" id="IPR002905">
    <property type="entry name" value="Trm1"/>
</dbReference>
<dbReference type="PROSITE" id="PS51626">
    <property type="entry name" value="SAM_MT_TRM1"/>
    <property type="match status" value="1"/>
</dbReference>
<evidence type="ECO:0000256" key="17">
    <source>
        <dbReference type="ARBA" id="ARBA00093671"/>
    </source>
</evidence>
<dbReference type="AlphaFoldDB" id="A0A6P5D1S5"/>
<comment type="similarity">
    <text evidence="19">Belongs to the class I-like SAM-binding methyltransferase superfamily. Trm1 family.</text>
</comment>
<evidence type="ECO:0000256" key="7">
    <source>
        <dbReference type="ARBA" id="ARBA00022691"/>
    </source>
</evidence>
<evidence type="ECO:0000256" key="4">
    <source>
        <dbReference type="ARBA" id="ARBA00022555"/>
    </source>
</evidence>
<feature type="compositionally biased region" description="Low complexity" evidence="20">
    <location>
        <begin position="17"/>
        <end position="49"/>
    </location>
</feature>
<organism evidence="22 23">
    <name type="scientific">Bos indicus</name>
    <name type="common">Zebu</name>
    <dbReference type="NCBI Taxonomy" id="9915"/>
    <lineage>
        <taxon>Eukaryota</taxon>
        <taxon>Metazoa</taxon>
        <taxon>Chordata</taxon>
        <taxon>Craniata</taxon>
        <taxon>Vertebrata</taxon>
        <taxon>Euteleostomi</taxon>
        <taxon>Mammalia</taxon>
        <taxon>Eutheria</taxon>
        <taxon>Laurasiatheria</taxon>
        <taxon>Artiodactyla</taxon>
        <taxon>Ruminantia</taxon>
        <taxon>Pecora</taxon>
        <taxon>Bovidae</taxon>
        <taxon>Bovinae</taxon>
        <taxon>Bos</taxon>
    </lineage>
</organism>
<comment type="catalytic activity">
    <reaction evidence="15">
        <text>guanosine(27) in tRNA(Tyr) + 2 S-adenosyl-L-methionine = N(2)-dimethylguanosine(27) in tRNA(Tyr) + 2 S-adenosyl-L-homocysteine + 2 H(+)</text>
        <dbReference type="Rhea" id="RHEA:83895"/>
        <dbReference type="Rhea" id="RHEA-COMP:20240"/>
        <dbReference type="Rhea" id="RHEA-COMP:20241"/>
        <dbReference type="ChEBI" id="CHEBI:15378"/>
        <dbReference type="ChEBI" id="CHEBI:57856"/>
        <dbReference type="ChEBI" id="CHEBI:59789"/>
        <dbReference type="ChEBI" id="CHEBI:74269"/>
        <dbReference type="ChEBI" id="CHEBI:74513"/>
    </reaction>
    <physiologicalReaction direction="left-to-right" evidence="15">
        <dbReference type="Rhea" id="RHEA:83896"/>
    </physiologicalReaction>
</comment>
<keyword evidence="5 19" id="KW-0489">Methyltransferase</keyword>
<evidence type="ECO:0000256" key="2">
    <source>
        <dbReference type="ARBA" id="ARBA00022499"/>
    </source>
</evidence>
<feature type="region of interest" description="Disordered" evidence="20">
    <location>
        <begin position="602"/>
        <end position="621"/>
    </location>
</feature>
<gene>
    <name evidence="23" type="primary">TRMT1L</name>
</gene>
<evidence type="ECO:0000256" key="12">
    <source>
        <dbReference type="ARBA" id="ARBA00022843"/>
    </source>
</evidence>
<evidence type="ECO:0000313" key="23">
    <source>
        <dbReference type="RefSeq" id="XP_019832043.2"/>
    </source>
</evidence>
<dbReference type="PANTHER" id="PTHR10631:SF1">
    <property type="entry name" value="TRMT1-LIKE PROTEIN"/>
    <property type="match status" value="1"/>
</dbReference>
<dbReference type="SMART" id="SM00355">
    <property type="entry name" value="ZnF_C2H2"/>
    <property type="match status" value="2"/>
</dbReference>
<keyword evidence="4 19" id="KW-0820">tRNA-binding</keyword>
<evidence type="ECO:0000256" key="6">
    <source>
        <dbReference type="ARBA" id="ARBA00022679"/>
    </source>
</evidence>
<keyword evidence="6 19" id="KW-0808">Transferase</keyword>
<dbReference type="CDD" id="cd02440">
    <property type="entry name" value="AdoMet_MTases"/>
    <property type="match status" value="1"/>
</dbReference>
<evidence type="ECO:0000256" key="9">
    <source>
        <dbReference type="ARBA" id="ARBA00022723"/>
    </source>
</evidence>
<evidence type="ECO:0000256" key="1">
    <source>
        <dbReference type="ARBA" id="ARBA00004604"/>
    </source>
</evidence>
<dbReference type="RefSeq" id="XP_019832043.2">
    <property type="nucleotide sequence ID" value="XM_019976484.2"/>
</dbReference>
<reference evidence="23" key="1">
    <citation type="submission" date="2025-08" db="UniProtKB">
        <authorList>
            <consortium name="RefSeq"/>
        </authorList>
    </citation>
    <scope>IDENTIFICATION</scope>
    <source>
        <tissue evidence="23">Blood</tissue>
    </source>
</reference>
<keyword evidence="13 19" id="KW-0694">RNA-binding</keyword>
<dbReference type="PANTHER" id="PTHR10631">
    <property type="entry name" value="N 2 ,N 2 -DIMETHYLGUANOSINE TRNA METHYLTRANSFERASE"/>
    <property type="match status" value="1"/>
</dbReference>
<keyword evidence="3" id="KW-0597">Phosphoprotein</keyword>
<dbReference type="PROSITE" id="PS00028">
    <property type="entry name" value="ZINC_FINGER_C2H2_1"/>
    <property type="match status" value="1"/>
</dbReference>
<evidence type="ECO:0000256" key="19">
    <source>
        <dbReference type="PROSITE-ProRule" id="PRU00958"/>
    </source>
</evidence>
<keyword evidence="8 19" id="KW-0819">tRNA processing</keyword>
<dbReference type="GO" id="GO:0008270">
    <property type="term" value="F:zinc ion binding"/>
    <property type="evidence" value="ECO:0007669"/>
    <property type="project" value="UniProtKB-KW"/>
</dbReference>
<keyword evidence="14" id="KW-0539">Nucleus</keyword>
<dbReference type="GO" id="GO:0000049">
    <property type="term" value="F:tRNA binding"/>
    <property type="evidence" value="ECO:0007669"/>
    <property type="project" value="UniProtKB-UniRule"/>
</dbReference>
<evidence type="ECO:0000256" key="11">
    <source>
        <dbReference type="ARBA" id="ARBA00022833"/>
    </source>
</evidence>
<feature type="domain" description="C2H2-type" evidence="21">
    <location>
        <begin position="190"/>
        <end position="217"/>
    </location>
</feature>
<evidence type="ECO:0000259" key="21">
    <source>
        <dbReference type="PROSITE" id="PS50157"/>
    </source>
</evidence>
<keyword evidence="7 19" id="KW-0949">S-adenosyl-L-methionine</keyword>
<feature type="compositionally biased region" description="Acidic residues" evidence="20">
    <location>
        <begin position="1"/>
        <end position="10"/>
    </location>
</feature>
<dbReference type="Gene3D" id="3.30.56.70">
    <property type="entry name" value="N2,N2-dimethylguanosine tRNA methyltransferase, C-terminal domain"/>
    <property type="match status" value="1"/>
</dbReference>
<name>A0A6P5D1S5_BOSIN</name>
<evidence type="ECO:0000256" key="5">
    <source>
        <dbReference type="ARBA" id="ARBA00022603"/>
    </source>
</evidence>
<dbReference type="GO" id="GO:0005730">
    <property type="term" value="C:nucleolus"/>
    <property type="evidence" value="ECO:0007669"/>
    <property type="project" value="UniProtKB-SubCell"/>
</dbReference>
<dbReference type="SUPFAM" id="SSF53335">
    <property type="entry name" value="S-adenosyl-L-methionine-dependent methyltransferases"/>
    <property type="match status" value="1"/>
</dbReference>
<keyword evidence="22" id="KW-1185">Reference proteome</keyword>
<protein>
    <recommendedName>
        <fullName evidence="16">tRNA (guanine(27)-N(2))-dimethyltransferase</fullName>
    </recommendedName>
    <alternativeName>
        <fullName evidence="17">tRNA methyltransferase 1-like protein</fullName>
    </alternativeName>
</protein>
<keyword evidence="2" id="KW-1017">Isopeptide bond</keyword>
<dbReference type="InterPro" id="IPR013087">
    <property type="entry name" value="Znf_C2H2_type"/>
</dbReference>
<dbReference type="GO" id="GO:0016423">
    <property type="term" value="F:tRNA (guanine) methyltransferase activity"/>
    <property type="evidence" value="ECO:0007669"/>
    <property type="project" value="InterPro"/>
</dbReference>
<evidence type="ECO:0000256" key="13">
    <source>
        <dbReference type="ARBA" id="ARBA00022884"/>
    </source>
</evidence>
<feature type="region of interest" description="Disordered" evidence="20">
    <location>
        <begin position="1"/>
        <end position="65"/>
    </location>
</feature>
<dbReference type="InterPro" id="IPR029063">
    <property type="entry name" value="SAM-dependent_MTases_sf"/>
</dbReference>
<proteinExistence type="inferred from homology"/>
<evidence type="ECO:0000256" key="8">
    <source>
        <dbReference type="ARBA" id="ARBA00022694"/>
    </source>
</evidence>
<dbReference type="Pfam" id="PF02005">
    <property type="entry name" value="TRM"/>
    <property type="match status" value="2"/>
</dbReference>
<dbReference type="GeneID" id="109570489"/>
<evidence type="ECO:0000256" key="3">
    <source>
        <dbReference type="ARBA" id="ARBA00022553"/>
    </source>
</evidence>
<dbReference type="CTD" id="81627"/>
<evidence type="ECO:0000313" key="22">
    <source>
        <dbReference type="Proteomes" id="UP001652663"/>
    </source>
</evidence>
<dbReference type="Gene3D" id="3.40.50.150">
    <property type="entry name" value="Vaccinia Virus protein VP39"/>
    <property type="match status" value="1"/>
</dbReference>
<keyword evidence="10 18" id="KW-0863">Zinc-finger</keyword>
<evidence type="ECO:0000256" key="10">
    <source>
        <dbReference type="ARBA" id="ARBA00022771"/>
    </source>
</evidence>